<keyword evidence="1" id="KW-0472">Membrane</keyword>
<dbReference type="STRING" id="930129.SAMN05216352_109189"/>
<dbReference type="Proteomes" id="UP000199017">
    <property type="component" value="Unassembled WGS sequence"/>
</dbReference>
<gene>
    <name evidence="2" type="ORF">SAMN05216352_109189</name>
</gene>
<evidence type="ECO:0000256" key="1">
    <source>
        <dbReference type="SAM" id="Phobius"/>
    </source>
</evidence>
<dbReference type="OrthoDB" id="282803at2"/>
<dbReference type="Pfam" id="PF09527">
    <property type="entry name" value="ATPase_gene1"/>
    <property type="match status" value="1"/>
</dbReference>
<evidence type="ECO:0000313" key="3">
    <source>
        <dbReference type="Proteomes" id="UP000199017"/>
    </source>
</evidence>
<accession>A0A1G8M2S4</accession>
<dbReference type="AlphaFoldDB" id="A0A1G8M2S4"/>
<evidence type="ECO:0000313" key="2">
    <source>
        <dbReference type="EMBL" id="SDI62276.1"/>
    </source>
</evidence>
<feature type="transmembrane region" description="Helical" evidence="1">
    <location>
        <begin position="47"/>
        <end position="68"/>
    </location>
</feature>
<proteinExistence type="predicted"/>
<protein>
    <submittedName>
        <fullName evidence="2">Putative F0F1-ATPase subunit Ca2+/Mg2+ transporter</fullName>
    </submittedName>
</protein>
<feature type="transmembrane region" description="Helical" evidence="1">
    <location>
        <begin position="12"/>
        <end position="35"/>
    </location>
</feature>
<reference evidence="2 3" key="1">
    <citation type="submission" date="2016-10" db="EMBL/GenBank/DDBJ databases">
        <authorList>
            <person name="de Groot N.N."/>
        </authorList>
    </citation>
    <scope>NUCLEOTIDE SEQUENCE [LARGE SCALE GENOMIC DNA]</scope>
    <source>
        <strain evidence="3">P4B,CCM 7963,CECT 7998,DSM 25260,IBRC-M 10614,KCTC 13821</strain>
    </source>
</reference>
<dbReference type="InterPro" id="IPR032820">
    <property type="entry name" value="ATPase_put"/>
</dbReference>
<dbReference type="RefSeq" id="WP_091586593.1">
    <property type="nucleotide sequence ID" value="NZ_FNDU01000009.1"/>
</dbReference>
<organism evidence="2 3">
    <name type="scientific">Alteribacillus bidgolensis</name>
    <dbReference type="NCBI Taxonomy" id="930129"/>
    <lineage>
        <taxon>Bacteria</taxon>
        <taxon>Bacillati</taxon>
        <taxon>Bacillota</taxon>
        <taxon>Bacilli</taxon>
        <taxon>Bacillales</taxon>
        <taxon>Bacillaceae</taxon>
        <taxon>Alteribacillus</taxon>
    </lineage>
</organism>
<sequence>MTNEKKPPKSFQTMAITSAVLSYLVGPVLIGVFSGRWLDGRFETEPLFLIVGLLVGIAAGVYGLVRLLGKYLGDDQ</sequence>
<dbReference type="EMBL" id="FNDU01000009">
    <property type="protein sequence ID" value="SDI62276.1"/>
    <property type="molecule type" value="Genomic_DNA"/>
</dbReference>
<name>A0A1G8M2S4_9BACI</name>
<keyword evidence="1" id="KW-1133">Transmembrane helix</keyword>
<keyword evidence="3" id="KW-1185">Reference proteome</keyword>
<keyword evidence="1" id="KW-0812">Transmembrane</keyword>